<organism evidence="1 2">
    <name type="scientific">Gigaspora margarita</name>
    <dbReference type="NCBI Taxonomy" id="4874"/>
    <lineage>
        <taxon>Eukaryota</taxon>
        <taxon>Fungi</taxon>
        <taxon>Fungi incertae sedis</taxon>
        <taxon>Mucoromycota</taxon>
        <taxon>Glomeromycotina</taxon>
        <taxon>Glomeromycetes</taxon>
        <taxon>Diversisporales</taxon>
        <taxon>Gigasporaceae</taxon>
        <taxon>Gigaspora</taxon>
    </lineage>
</organism>
<dbReference type="Proteomes" id="UP000439903">
    <property type="component" value="Unassembled WGS sequence"/>
</dbReference>
<gene>
    <name evidence="1" type="ORF">F8M41_008374</name>
</gene>
<name>A0A8H4AVP3_GIGMA</name>
<dbReference type="EMBL" id="WTPW01000189">
    <property type="protein sequence ID" value="KAF0537610.1"/>
    <property type="molecule type" value="Genomic_DNA"/>
</dbReference>
<dbReference type="AlphaFoldDB" id="A0A8H4AVP3"/>
<keyword evidence="2" id="KW-1185">Reference proteome</keyword>
<sequence>MPLDDENFDSQYLIAFKYDYYNELIIDYELVEFVNNKEQELIKSDYVNKEMNIKNSRSSSRDDQLQKIIGNTNTYKRVKGRESSHE</sequence>
<evidence type="ECO:0000313" key="1">
    <source>
        <dbReference type="EMBL" id="KAF0537610.1"/>
    </source>
</evidence>
<comment type="caution">
    <text evidence="1">The sequence shown here is derived from an EMBL/GenBank/DDBJ whole genome shotgun (WGS) entry which is preliminary data.</text>
</comment>
<dbReference type="OrthoDB" id="2485192at2759"/>
<accession>A0A8H4AVP3</accession>
<proteinExistence type="predicted"/>
<protein>
    <submittedName>
        <fullName evidence="1">Uncharacterized protein</fullName>
    </submittedName>
</protein>
<reference evidence="1 2" key="1">
    <citation type="journal article" date="2019" name="Environ. Microbiol.">
        <title>At the nexus of three kingdoms: the genome of the mycorrhizal fungus Gigaspora margarita provides insights into plant, endobacterial and fungal interactions.</title>
        <authorList>
            <person name="Venice F."/>
            <person name="Ghignone S."/>
            <person name="Salvioli di Fossalunga A."/>
            <person name="Amselem J."/>
            <person name="Novero M."/>
            <person name="Xianan X."/>
            <person name="Sedzielewska Toro K."/>
            <person name="Morin E."/>
            <person name="Lipzen A."/>
            <person name="Grigoriev I.V."/>
            <person name="Henrissat B."/>
            <person name="Martin F.M."/>
            <person name="Bonfante P."/>
        </authorList>
    </citation>
    <scope>NUCLEOTIDE SEQUENCE [LARGE SCALE GENOMIC DNA]</scope>
    <source>
        <strain evidence="1 2">BEG34</strain>
    </source>
</reference>
<evidence type="ECO:0000313" key="2">
    <source>
        <dbReference type="Proteomes" id="UP000439903"/>
    </source>
</evidence>